<comment type="subcellular location">
    <subcellularLocation>
        <location evidence="1">Membrane</location>
    </subcellularLocation>
</comment>
<dbReference type="Pfam" id="PF01679">
    <property type="entry name" value="Pmp3"/>
    <property type="match status" value="1"/>
</dbReference>
<name>A0ABT2UTC7_9BACL</name>
<evidence type="ECO:0000313" key="8">
    <source>
        <dbReference type="Proteomes" id="UP001652445"/>
    </source>
</evidence>
<evidence type="ECO:0000313" key="7">
    <source>
        <dbReference type="EMBL" id="MCU6797926.1"/>
    </source>
</evidence>
<protein>
    <submittedName>
        <fullName evidence="7">YqaE/Pmp3 family membrane protein</fullName>
    </submittedName>
</protein>
<dbReference type="InterPro" id="IPR000612">
    <property type="entry name" value="PMP3"/>
</dbReference>
<dbReference type="PANTHER" id="PTHR21659">
    <property type="entry name" value="HYDROPHOBIC PROTEIN RCI2 LOW TEMPERATURE AND SALT RESPONSIVE PROTEIN LTI6 -RELATED"/>
    <property type="match status" value="1"/>
</dbReference>
<keyword evidence="8" id="KW-1185">Reference proteome</keyword>
<evidence type="ECO:0000256" key="3">
    <source>
        <dbReference type="ARBA" id="ARBA00022692"/>
    </source>
</evidence>
<keyword evidence="5 6" id="KW-0472">Membrane</keyword>
<evidence type="ECO:0000256" key="6">
    <source>
        <dbReference type="SAM" id="Phobius"/>
    </source>
</evidence>
<comment type="caution">
    <text evidence="7">The sequence shown here is derived from an EMBL/GenBank/DDBJ whole genome shotgun (WGS) entry which is preliminary data.</text>
</comment>
<evidence type="ECO:0000256" key="4">
    <source>
        <dbReference type="ARBA" id="ARBA00022989"/>
    </source>
</evidence>
<organism evidence="7 8">
    <name type="scientific">Paenibacillus baimaensis</name>
    <dbReference type="NCBI Taxonomy" id="2982185"/>
    <lineage>
        <taxon>Bacteria</taxon>
        <taxon>Bacillati</taxon>
        <taxon>Bacillota</taxon>
        <taxon>Bacilli</taxon>
        <taxon>Bacillales</taxon>
        <taxon>Paenibacillaceae</taxon>
        <taxon>Paenibacillus</taxon>
    </lineage>
</organism>
<dbReference type="Proteomes" id="UP001652445">
    <property type="component" value="Unassembled WGS sequence"/>
</dbReference>
<dbReference type="RefSeq" id="WP_262688624.1">
    <property type="nucleotide sequence ID" value="NZ_JAOQIO010000124.1"/>
</dbReference>
<gene>
    <name evidence="7" type="ORF">OB236_37960</name>
</gene>
<keyword evidence="4 6" id="KW-1133">Transmembrane helix</keyword>
<dbReference type="EMBL" id="JAOQIO010000124">
    <property type="protein sequence ID" value="MCU6797926.1"/>
    <property type="molecule type" value="Genomic_DNA"/>
</dbReference>
<evidence type="ECO:0000256" key="1">
    <source>
        <dbReference type="ARBA" id="ARBA00004370"/>
    </source>
</evidence>
<feature type="transmembrane region" description="Helical" evidence="6">
    <location>
        <begin position="26"/>
        <end position="44"/>
    </location>
</feature>
<sequence>MYLLAILLPPLAVLLCGKPFQALINLILTLCFWLPGVIHAIMVVSEAKSNKRMEQLARSMKNK</sequence>
<dbReference type="PANTHER" id="PTHR21659:SF42">
    <property type="entry name" value="UPF0057 MEMBRANE PROTEIN ZK632.10-RELATED"/>
    <property type="match status" value="1"/>
</dbReference>
<reference evidence="7 8" key="1">
    <citation type="submission" date="2022-09" db="EMBL/GenBank/DDBJ databases">
        <authorList>
            <person name="Han X.L."/>
            <person name="Wang Q."/>
            <person name="Lu T."/>
        </authorList>
    </citation>
    <scope>NUCLEOTIDE SEQUENCE [LARGE SCALE GENOMIC DNA]</scope>
    <source>
        <strain evidence="7 8">WQ 127069</strain>
    </source>
</reference>
<accession>A0ABT2UTC7</accession>
<dbReference type="PROSITE" id="PS01309">
    <property type="entry name" value="UPF0057"/>
    <property type="match status" value="1"/>
</dbReference>
<proteinExistence type="inferred from homology"/>
<comment type="similarity">
    <text evidence="2">Belongs to the UPF0057 (PMP3) family.</text>
</comment>
<evidence type="ECO:0000256" key="5">
    <source>
        <dbReference type="ARBA" id="ARBA00023136"/>
    </source>
</evidence>
<keyword evidence="3 6" id="KW-0812">Transmembrane</keyword>
<evidence type="ECO:0000256" key="2">
    <source>
        <dbReference type="ARBA" id="ARBA00009530"/>
    </source>
</evidence>